<dbReference type="AlphaFoldDB" id="A0AAV8ZJY8"/>
<sequence>MATKRHRYKSASICEGEIANSKYRPKLLQKADSDDIRHVKKRQEKRQHSKRQLFVDDDKLDMQFCAPSWLNFKFDKIAIMECMP</sequence>
<evidence type="ECO:0000313" key="1">
    <source>
        <dbReference type="EMBL" id="KAJ8965067.1"/>
    </source>
</evidence>
<keyword evidence="2" id="KW-1185">Reference proteome</keyword>
<dbReference type="EMBL" id="JANEYF010001281">
    <property type="protein sequence ID" value="KAJ8965067.1"/>
    <property type="molecule type" value="Genomic_DNA"/>
</dbReference>
<gene>
    <name evidence="1" type="ORF">NQ314_004468</name>
</gene>
<evidence type="ECO:0000313" key="2">
    <source>
        <dbReference type="Proteomes" id="UP001162156"/>
    </source>
</evidence>
<organism evidence="1 2">
    <name type="scientific">Rhamnusium bicolor</name>
    <dbReference type="NCBI Taxonomy" id="1586634"/>
    <lineage>
        <taxon>Eukaryota</taxon>
        <taxon>Metazoa</taxon>
        <taxon>Ecdysozoa</taxon>
        <taxon>Arthropoda</taxon>
        <taxon>Hexapoda</taxon>
        <taxon>Insecta</taxon>
        <taxon>Pterygota</taxon>
        <taxon>Neoptera</taxon>
        <taxon>Endopterygota</taxon>
        <taxon>Coleoptera</taxon>
        <taxon>Polyphaga</taxon>
        <taxon>Cucujiformia</taxon>
        <taxon>Chrysomeloidea</taxon>
        <taxon>Cerambycidae</taxon>
        <taxon>Lepturinae</taxon>
        <taxon>Rhagiini</taxon>
        <taxon>Rhamnusium</taxon>
    </lineage>
</organism>
<protein>
    <submittedName>
        <fullName evidence="1">Uncharacterized protein</fullName>
    </submittedName>
</protein>
<reference evidence="1" key="1">
    <citation type="journal article" date="2023" name="Insect Mol. Biol.">
        <title>Genome sequencing provides insights into the evolution of gene families encoding plant cell wall-degrading enzymes in longhorned beetles.</title>
        <authorList>
            <person name="Shin N.R."/>
            <person name="Okamura Y."/>
            <person name="Kirsch R."/>
            <person name="Pauchet Y."/>
        </authorList>
    </citation>
    <scope>NUCLEOTIDE SEQUENCE</scope>
    <source>
        <strain evidence="1">RBIC_L_NR</strain>
    </source>
</reference>
<accession>A0AAV8ZJY8</accession>
<dbReference type="Proteomes" id="UP001162156">
    <property type="component" value="Unassembled WGS sequence"/>
</dbReference>
<name>A0AAV8ZJY8_9CUCU</name>
<comment type="caution">
    <text evidence="1">The sequence shown here is derived from an EMBL/GenBank/DDBJ whole genome shotgun (WGS) entry which is preliminary data.</text>
</comment>
<proteinExistence type="predicted"/>